<feature type="region of interest" description="Disordered" evidence="1">
    <location>
        <begin position="1"/>
        <end position="25"/>
    </location>
</feature>
<gene>
    <name evidence="3" type="ORF">JHU38_11045</name>
</gene>
<name>A0ABS3M817_9BACT</name>
<feature type="transmembrane region" description="Helical" evidence="2">
    <location>
        <begin position="64"/>
        <end position="80"/>
    </location>
</feature>
<keyword evidence="4" id="KW-1185">Reference proteome</keyword>
<protein>
    <recommendedName>
        <fullName evidence="5">Cell division protein FtsL</fullName>
    </recommendedName>
</protein>
<dbReference type="Proteomes" id="UP000664265">
    <property type="component" value="Unassembled WGS sequence"/>
</dbReference>
<keyword evidence="2" id="KW-1133">Transmembrane helix</keyword>
<dbReference type="EMBL" id="JAERMS010000048">
    <property type="protein sequence ID" value="MBO1364293.1"/>
    <property type="molecule type" value="Genomic_DNA"/>
</dbReference>
<evidence type="ECO:0000256" key="2">
    <source>
        <dbReference type="SAM" id="Phobius"/>
    </source>
</evidence>
<dbReference type="InterPro" id="IPR045755">
    <property type="entry name" value="FtsL-like"/>
</dbReference>
<sequence>MTDRQTKDPQEEVHQPEAPKEESPSLKEVLIEQATEDEAPASAKFTLKKVLGGDILSTQTIRDQIWVILLIAVFMIAYIANRYSIQKNLLEIDHLNTRLQDAKYKALSSSSQLTEKSRESHVLDMLKNNKDSVLKIPSQPPYIINVPEK</sequence>
<organism evidence="3 4">
    <name type="scientific">Prevotella illustrans</name>
    <dbReference type="NCBI Taxonomy" id="2800387"/>
    <lineage>
        <taxon>Bacteria</taxon>
        <taxon>Pseudomonadati</taxon>
        <taxon>Bacteroidota</taxon>
        <taxon>Bacteroidia</taxon>
        <taxon>Bacteroidales</taxon>
        <taxon>Prevotellaceae</taxon>
        <taxon>Prevotella</taxon>
    </lineage>
</organism>
<proteinExistence type="predicted"/>
<evidence type="ECO:0000313" key="3">
    <source>
        <dbReference type="EMBL" id="MBO1364293.1"/>
    </source>
</evidence>
<dbReference type="Pfam" id="PF19579">
    <property type="entry name" value="FtsL_2"/>
    <property type="match status" value="1"/>
</dbReference>
<keyword evidence="2" id="KW-0472">Membrane</keyword>
<comment type="caution">
    <text evidence="3">The sequence shown here is derived from an EMBL/GenBank/DDBJ whole genome shotgun (WGS) entry which is preliminary data.</text>
</comment>
<dbReference type="RefSeq" id="WP_107581631.1">
    <property type="nucleotide sequence ID" value="NZ_JAERMS010000048.1"/>
</dbReference>
<reference evidence="3 4" key="1">
    <citation type="submission" date="2021-01" db="EMBL/GenBank/DDBJ databases">
        <title>Prevotella A2931 sp. nov.</title>
        <authorList>
            <person name="Buhl M."/>
            <person name="Oberhettinger P."/>
        </authorList>
    </citation>
    <scope>NUCLEOTIDE SEQUENCE [LARGE SCALE GENOMIC DNA]</scope>
    <source>
        <strain evidence="3 4">A2931</strain>
    </source>
</reference>
<evidence type="ECO:0000256" key="1">
    <source>
        <dbReference type="SAM" id="MobiDB-lite"/>
    </source>
</evidence>
<keyword evidence="2" id="KW-0812">Transmembrane</keyword>
<evidence type="ECO:0008006" key="5">
    <source>
        <dbReference type="Google" id="ProtNLM"/>
    </source>
</evidence>
<accession>A0ABS3M817</accession>
<evidence type="ECO:0000313" key="4">
    <source>
        <dbReference type="Proteomes" id="UP000664265"/>
    </source>
</evidence>